<dbReference type="EMBL" id="JACCBN010000001">
    <property type="protein sequence ID" value="NYD39685.1"/>
    <property type="molecule type" value="Genomic_DNA"/>
</dbReference>
<reference evidence="2 3" key="1">
    <citation type="submission" date="2020-07" db="EMBL/GenBank/DDBJ databases">
        <title>Sequencing the genomes of 1000 actinobacteria strains.</title>
        <authorList>
            <person name="Klenk H.-P."/>
        </authorList>
    </citation>
    <scope>NUCLEOTIDE SEQUENCE [LARGE SCALE GENOMIC DNA]</scope>
    <source>
        <strain evidence="2 3">DSM 45772</strain>
    </source>
</reference>
<evidence type="ECO:0000313" key="2">
    <source>
        <dbReference type="EMBL" id="NYD39685.1"/>
    </source>
</evidence>
<evidence type="ECO:0008006" key="4">
    <source>
        <dbReference type="Google" id="ProtNLM"/>
    </source>
</evidence>
<dbReference type="Proteomes" id="UP000535890">
    <property type="component" value="Unassembled WGS sequence"/>
</dbReference>
<keyword evidence="3" id="KW-1185">Reference proteome</keyword>
<organism evidence="2 3">
    <name type="scientific">Actinomycetospora corticicola</name>
    <dbReference type="NCBI Taxonomy" id="663602"/>
    <lineage>
        <taxon>Bacteria</taxon>
        <taxon>Bacillati</taxon>
        <taxon>Actinomycetota</taxon>
        <taxon>Actinomycetes</taxon>
        <taxon>Pseudonocardiales</taxon>
        <taxon>Pseudonocardiaceae</taxon>
        <taxon>Actinomycetospora</taxon>
    </lineage>
</organism>
<gene>
    <name evidence="2" type="ORF">BJ983_005787</name>
</gene>
<evidence type="ECO:0000313" key="3">
    <source>
        <dbReference type="Proteomes" id="UP000535890"/>
    </source>
</evidence>
<dbReference type="AlphaFoldDB" id="A0A7Y9J8R1"/>
<proteinExistence type="predicted"/>
<feature type="region of interest" description="Disordered" evidence="1">
    <location>
        <begin position="96"/>
        <end position="117"/>
    </location>
</feature>
<dbReference type="RefSeq" id="WP_179796971.1">
    <property type="nucleotide sequence ID" value="NZ_BAABHP010000032.1"/>
</dbReference>
<evidence type="ECO:0000256" key="1">
    <source>
        <dbReference type="SAM" id="MobiDB-lite"/>
    </source>
</evidence>
<name>A0A7Y9J8R1_9PSEU</name>
<sequence>MPSPTVDLVVRRPAAGRVVIHVSGVPGRADVAVLRRTLDEELDRSPALVVVSVDRSGITPDLRAILGAARDRARSGGGGLRVVRTDPDRSVEVTDLLGEAPGGVGAGSPDPSGLRVP</sequence>
<accession>A0A7Y9J8R1</accession>
<protein>
    <recommendedName>
        <fullName evidence="4">STAS domain-containing protein</fullName>
    </recommendedName>
</protein>
<comment type="caution">
    <text evidence="2">The sequence shown here is derived from an EMBL/GenBank/DDBJ whole genome shotgun (WGS) entry which is preliminary data.</text>
</comment>